<gene>
    <name evidence="2" type="ORF">UY83_C0008G0014</name>
</gene>
<feature type="transmembrane region" description="Helical" evidence="1">
    <location>
        <begin position="110"/>
        <end position="128"/>
    </location>
</feature>
<dbReference type="AlphaFoldDB" id="A0A0G1XWR4"/>
<dbReference type="EMBL" id="LCRO01000008">
    <property type="protein sequence ID" value="KKW35426.1"/>
    <property type="molecule type" value="Genomic_DNA"/>
</dbReference>
<proteinExistence type="predicted"/>
<accession>A0A0G1XWR4</accession>
<name>A0A0G1XWR4_9BACT</name>
<evidence type="ECO:0000256" key="1">
    <source>
        <dbReference type="SAM" id="Phobius"/>
    </source>
</evidence>
<organism evidence="2 3">
    <name type="scientific">Candidatus Adlerbacteria bacterium GW2011_GWA1_54_10</name>
    <dbReference type="NCBI Taxonomy" id="1618605"/>
    <lineage>
        <taxon>Bacteria</taxon>
        <taxon>Candidatus Adleribacteriota</taxon>
    </lineage>
</organism>
<comment type="caution">
    <text evidence="2">The sequence shown here is derived from an EMBL/GenBank/DDBJ whole genome shotgun (WGS) entry which is preliminary data.</text>
</comment>
<dbReference type="InterPro" id="IPR014509">
    <property type="entry name" value="YjdF-like"/>
</dbReference>
<dbReference type="Proteomes" id="UP000034740">
    <property type="component" value="Unassembled WGS sequence"/>
</dbReference>
<reference evidence="2 3" key="1">
    <citation type="journal article" date="2015" name="Nature">
        <title>rRNA introns, odd ribosomes, and small enigmatic genomes across a large radiation of phyla.</title>
        <authorList>
            <person name="Brown C.T."/>
            <person name="Hug L.A."/>
            <person name="Thomas B.C."/>
            <person name="Sharon I."/>
            <person name="Castelle C.J."/>
            <person name="Singh A."/>
            <person name="Wilkins M.J."/>
            <person name="Williams K.H."/>
            <person name="Banfield J.F."/>
        </authorList>
    </citation>
    <scope>NUCLEOTIDE SEQUENCE [LARGE SCALE GENOMIC DNA]</scope>
</reference>
<protein>
    <submittedName>
        <fullName evidence="2">Uncharacterized protein</fullName>
    </submittedName>
</protein>
<evidence type="ECO:0000313" key="3">
    <source>
        <dbReference type="Proteomes" id="UP000034740"/>
    </source>
</evidence>
<keyword evidence="1" id="KW-0812">Transmembrane</keyword>
<evidence type="ECO:0000313" key="2">
    <source>
        <dbReference type="EMBL" id="KKW35426.1"/>
    </source>
</evidence>
<feature type="transmembrane region" description="Helical" evidence="1">
    <location>
        <begin position="5"/>
        <end position="24"/>
    </location>
</feature>
<feature type="transmembrane region" description="Helical" evidence="1">
    <location>
        <begin position="65"/>
        <end position="90"/>
    </location>
</feature>
<feature type="transmembrane region" description="Helical" evidence="1">
    <location>
        <begin position="36"/>
        <end position="58"/>
    </location>
</feature>
<sequence>MRFSFWWILGLVGAIAALHFWGIHSGVYERQLENGFVWFDNALHILVGIVFGLTWVWFTGDARQFSIFTFVFAAALLWEIAESALLFFVPDLAHNFKLYSTSLGEASLDILSDLAGAALLLSVVFREFRNRMA</sequence>
<keyword evidence="1" id="KW-1133">Transmembrane helix</keyword>
<keyword evidence="1" id="KW-0472">Membrane</keyword>
<dbReference type="Pfam" id="PF09997">
    <property type="entry name" value="DUF2238"/>
    <property type="match status" value="1"/>
</dbReference>